<dbReference type="Pfam" id="PF03382">
    <property type="entry name" value="DUF285"/>
    <property type="match status" value="2"/>
</dbReference>
<dbReference type="InterPro" id="IPR011889">
    <property type="entry name" value="Liste_lipo_26"/>
</dbReference>
<evidence type="ECO:0000313" key="1">
    <source>
        <dbReference type="EMBL" id="CAE7235172.1"/>
    </source>
</evidence>
<evidence type="ECO:0000313" key="2">
    <source>
        <dbReference type="Proteomes" id="UP000649617"/>
    </source>
</evidence>
<dbReference type="InterPro" id="IPR005046">
    <property type="entry name" value="DUF285"/>
</dbReference>
<dbReference type="NCBIfam" id="TIGR02167">
    <property type="entry name" value="Liste_lipo_26"/>
    <property type="match status" value="2"/>
</dbReference>
<protein>
    <submittedName>
        <fullName evidence="1">Uncharacterized protein</fullName>
    </submittedName>
</protein>
<organism evidence="1 2">
    <name type="scientific">Symbiodinium pilosum</name>
    <name type="common">Dinoflagellate</name>
    <dbReference type="NCBI Taxonomy" id="2952"/>
    <lineage>
        <taxon>Eukaryota</taxon>
        <taxon>Sar</taxon>
        <taxon>Alveolata</taxon>
        <taxon>Dinophyceae</taxon>
        <taxon>Suessiales</taxon>
        <taxon>Symbiodiniaceae</taxon>
        <taxon>Symbiodinium</taxon>
    </lineage>
</organism>
<gene>
    <name evidence="1" type="ORF">SPIL2461_LOCUS3780</name>
</gene>
<accession>A0A812L3D8</accession>
<dbReference type="OrthoDB" id="438796at2759"/>
<sequence>MKGMFQRASSFDQAIGSWDTSNVEDMHSMFYLAVSFNQNIREWNTSSVTDMSSMFRAAEAFNKPIGRWNTSAVTKMTSMFYKAPRFNQPIGGWDTSRVTNMSFMFYDASKFDEDISRWDTSRVLSMGSMFHRASSFNGAIGNWNTGRVTVMAYMFYEATSFNADIGAWNTSLVVDMSYMFFGAVKFNRDIAGWDTAAVADKAQMFVGATAFDKSLSMWDFSGTEQPGTTIFGGSGISKCSLKNLKQHFRFQDDVLAFCPSCNGTRCPSTSLACLHDECAPRSLGFIELGSCNLRDGLQECGRAEDLNILNLSFGDCAANCSRLAACSGFFFTNYKWGSEDGAGYLCSLSIGQSFPTRVHGTTEILYAFLKTDCKTFSCPAWGTLAADPGEDVTEASCCTCAAPNAVQDRSSRLDLECTVCAAGTVPASDHRSCEACPMGRYAGRGFSACQLCVGSRSLPNQNQTACEECPSGTFVPQDYYSCESCHFPFLLVNNTCIWWHLPLVAFVLLTAWYAGRAIRQSFQRKKQSRRQQHEAQVSKVMDLLEAALWDRDDETVSALRVTLQGLGLSASALDEKVRKMKAHQSSVAGVGMEYLLSESFASLATLRSGKQDPTFNDLKDAFWLCDNPIGQEVLCPRDGRIGCALVDWLPTCHRRQQTHFMSWTWRYSLGQIRSSLEMWMADSKSTIQAESISFFMCFFVNNQFRIILENLIAGSDDLERVFKENLTRIGHVVAVLDTWKMPVYLTRVWTIYEQFTACSLQARSVCLLGPRARIPGHRV</sequence>
<reference evidence="1" key="1">
    <citation type="submission" date="2021-02" db="EMBL/GenBank/DDBJ databases">
        <authorList>
            <person name="Dougan E. K."/>
            <person name="Rhodes N."/>
            <person name="Thang M."/>
            <person name="Chan C."/>
        </authorList>
    </citation>
    <scope>NUCLEOTIDE SEQUENCE</scope>
</reference>
<name>A0A812L3D8_SYMPI</name>
<keyword evidence="2" id="KW-1185">Reference proteome</keyword>
<proteinExistence type="predicted"/>
<dbReference type="AlphaFoldDB" id="A0A812L3D8"/>
<dbReference type="Proteomes" id="UP000649617">
    <property type="component" value="Unassembled WGS sequence"/>
</dbReference>
<comment type="caution">
    <text evidence="1">The sequence shown here is derived from an EMBL/GenBank/DDBJ whole genome shotgun (WGS) entry which is preliminary data.</text>
</comment>
<dbReference type="EMBL" id="CAJNIZ010004692">
    <property type="protein sequence ID" value="CAE7235172.1"/>
    <property type="molecule type" value="Genomic_DNA"/>
</dbReference>